<feature type="transmembrane region" description="Helical" evidence="1">
    <location>
        <begin position="48"/>
        <end position="67"/>
    </location>
</feature>
<dbReference type="EMBL" id="OKRB01000055">
    <property type="protein sequence ID" value="SPE18261.1"/>
    <property type="molecule type" value="Genomic_DNA"/>
</dbReference>
<keyword evidence="1" id="KW-1133">Transmembrane helix</keyword>
<proteinExistence type="predicted"/>
<feature type="transmembrane region" description="Helical" evidence="1">
    <location>
        <begin position="24"/>
        <end position="42"/>
    </location>
</feature>
<organism evidence="2 3">
    <name type="scientific">Candidatus Sulfuritelmatomonas gaucii</name>
    <dbReference type="NCBI Taxonomy" id="2043161"/>
    <lineage>
        <taxon>Bacteria</taxon>
        <taxon>Pseudomonadati</taxon>
        <taxon>Acidobacteriota</taxon>
        <taxon>Terriglobia</taxon>
        <taxon>Terriglobales</taxon>
        <taxon>Acidobacteriaceae</taxon>
        <taxon>Candidatus Sulfuritelmatomonas</taxon>
    </lineage>
</organism>
<feature type="transmembrane region" description="Helical" evidence="1">
    <location>
        <begin position="79"/>
        <end position="99"/>
    </location>
</feature>
<keyword evidence="1" id="KW-0812">Transmembrane</keyword>
<name>A0A2N9L4V8_9BACT</name>
<evidence type="ECO:0000313" key="2">
    <source>
        <dbReference type="EMBL" id="SPE18261.1"/>
    </source>
</evidence>
<gene>
    <name evidence="2" type="ORF">SBA5_1480002</name>
</gene>
<reference evidence="3" key="1">
    <citation type="submission" date="2018-02" db="EMBL/GenBank/DDBJ databases">
        <authorList>
            <person name="Hausmann B."/>
        </authorList>
    </citation>
    <scope>NUCLEOTIDE SEQUENCE [LARGE SCALE GENOMIC DNA]</scope>
    <source>
        <strain evidence="3">Peat soil MAG SbA5</strain>
    </source>
</reference>
<protein>
    <submittedName>
        <fullName evidence="2">Uncharacterized protein</fullName>
    </submittedName>
</protein>
<keyword evidence="1" id="KW-0472">Membrane</keyword>
<feature type="transmembrane region" description="Helical" evidence="1">
    <location>
        <begin position="105"/>
        <end position="124"/>
    </location>
</feature>
<accession>A0A2N9L4V8</accession>
<evidence type="ECO:0000256" key="1">
    <source>
        <dbReference type="SAM" id="Phobius"/>
    </source>
</evidence>
<dbReference type="OrthoDB" id="7375506at2"/>
<dbReference type="AlphaFoldDB" id="A0A2N9L4V8"/>
<dbReference type="Proteomes" id="UP000239735">
    <property type="component" value="Unassembled WGS sequence"/>
</dbReference>
<evidence type="ECO:0000313" key="3">
    <source>
        <dbReference type="Proteomes" id="UP000239735"/>
    </source>
</evidence>
<sequence>MSTAVPQAAPSSKPQRASFWVRELPFSLVLILTILGVAYTSFSKQPIIGYWEILAPIIGLVCIANGWASAADNATRLRLITTQALHWLAFLVVMNLLLLPGVQRVFTASSTGLAVFTLLTLGTFTAGVHILSWQICLLGLIMALGIPAIAWIENSALIVALIAASAQGIVAVFWWHWRAKHV</sequence>
<feature type="transmembrane region" description="Helical" evidence="1">
    <location>
        <begin position="158"/>
        <end position="177"/>
    </location>
</feature>
<feature type="transmembrane region" description="Helical" evidence="1">
    <location>
        <begin position="131"/>
        <end position="152"/>
    </location>
</feature>